<dbReference type="OrthoDB" id="428734at2759"/>
<sequence length="568" mass="65221">MAGTEFVQMRSGFSVNFEKSNIPVVGIELNPFVEGAREESLRFTWYRLLNDQKVKCCVHKLKDATFQCMSCVKLNLPVKESYHCSMNCYNDAWNYHRQRHHEAFMMLGRRLNVQDEYKDDLLPDRKEIMVDQDGKSWLRVGCFKNYVPSRDDFGCILRLETVLVDCSLRSTPHVLVTDRVIVAPPAPRPRCIIPVMPLMGSSIYAQHSAHQSFRVLSYNVLADMCATRDKFSYCPSWALTWEYRKQNLLREIIGYEAEIICLQEVQLEHFENFFKPELEQRGYSVMFMRKQGGLYMRGGYKYDGCATFFRCNRFREVRGYQLVFKEIARAVIETLQPNQKETGIRLLKDNVAIVTILESLENKTVSCNLNSIFCVANTHIHASEEFKDVKLWQVATLVNGLEMIGKLGIPILICGDLNSRPGSAPYDLLLCGKVDSQHVEWPNDPVGIFNHLKLFHGLPLGSAYRSLQITDGSHPFFEKQRKKTNFMTGEPWFTNFSNAFSGTLDYIFYSAGDKLQLKGLLELLDPGDISKNTGLPSPDWSSDHIALMAEFCLMPQPKVNCPLPERLW</sequence>
<dbReference type="PANTHER" id="PTHR12121">
    <property type="entry name" value="CARBON CATABOLITE REPRESSOR PROTEIN 4"/>
    <property type="match status" value="1"/>
</dbReference>
<evidence type="ECO:0000313" key="20">
    <source>
        <dbReference type="EMBL" id="PIA55173.1"/>
    </source>
</evidence>
<keyword evidence="13" id="KW-0460">Magnesium</keyword>
<evidence type="ECO:0000256" key="2">
    <source>
        <dbReference type="ARBA" id="ARBA00001946"/>
    </source>
</evidence>
<protein>
    <recommendedName>
        <fullName evidence="7">poly(A)-specific ribonuclease</fullName>
        <ecNumber evidence="7">3.1.13.4</ecNumber>
    </recommendedName>
</protein>
<keyword evidence="15" id="KW-0805">Transcription regulation</keyword>
<dbReference type="InParanoid" id="A0A2G5EHF7"/>
<evidence type="ECO:0000256" key="18">
    <source>
        <dbReference type="ARBA" id="ARBA00054840"/>
    </source>
</evidence>
<dbReference type="GO" id="GO:0003723">
    <property type="term" value="F:RNA binding"/>
    <property type="evidence" value="ECO:0007669"/>
    <property type="project" value="UniProtKB-KW"/>
</dbReference>
<evidence type="ECO:0000256" key="16">
    <source>
        <dbReference type="ARBA" id="ARBA00023163"/>
    </source>
</evidence>
<evidence type="ECO:0000256" key="4">
    <source>
        <dbReference type="ARBA" id="ARBA00004496"/>
    </source>
</evidence>
<comment type="subcellular location">
    <subcellularLocation>
        <location evidence="4">Cytoplasm</location>
    </subcellularLocation>
    <subcellularLocation>
        <location evidence="3">Nucleus</location>
    </subcellularLocation>
</comment>
<evidence type="ECO:0000256" key="6">
    <source>
        <dbReference type="ARBA" id="ARBA00011757"/>
    </source>
</evidence>
<keyword evidence="17" id="KW-0539">Nucleus</keyword>
<dbReference type="SUPFAM" id="SSF56219">
    <property type="entry name" value="DNase I-like"/>
    <property type="match status" value="1"/>
</dbReference>
<accession>A0A2G5EHF7</accession>
<evidence type="ECO:0000256" key="9">
    <source>
        <dbReference type="ARBA" id="ARBA00022722"/>
    </source>
</evidence>
<comment type="subunit">
    <text evidence="6">Component of the CCR4-NOT complex, at least composed of CRR4 and CAF1 proteins.</text>
</comment>
<evidence type="ECO:0000259" key="19">
    <source>
        <dbReference type="Pfam" id="PF03372"/>
    </source>
</evidence>
<evidence type="ECO:0000256" key="7">
    <source>
        <dbReference type="ARBA" id="ARBA00012161"/>
    </source>
</evidence>
<name>A0A2G5EHF7_AQUCA</name>
<dbReference type="GO" id="GO:0046872">
    <property type="term" value="F:metal ion binding"/>
    <property type="evidence" value="ECO:0007669"/>
    <property type="project" value="UniProtKB-KW"/>
</dbReference>
<organism evidence="20 21">
    <name type="scientific">Aquilegia coerulea</name>
    <name type="common">Rocky mountain columbine</name>
    <dbReference type="NCBI Taxonomy" id="218851"/>
    <lineage>
        <taxon>Eukaryota</taxon>
        <taxon>Viridiplantae</taxon>
        <taxon>Streptophyta</taxon>
        <taxon>Embryophyta</taxon>
        <taxon>Tracheophyta</taxon>
        <taxon>Spermatophyta</taxon>
        <taxon>Magnoliopsida</taxon>
        <taxon>Ranunculales</taxon>
        <taxon>Ranunculaceae</taxon>
        <taxon>Thalictroideae</taxon>
        <taxon>Aquilegia</taxon>
    </lineage>
</organism>
<evidence type="ECO:0000256" key="13">
    <source>
        <dbReference type="ARBA" id="ARBA00022842"/>
    </source>
</evidence>
<dbReference type="GO" id="GO:0005634">
    <property type="term" value="C:nucleus"/>
    <property type="evidence" value="ECO:0007669"/>
    <property type="project" value="UniProtKB-SubCell"/>
</dbReference>
<evidence type="ECO:0000256" key="1">
    <source>
        <dbReference type="ARBA" id="ARBA00001663"/>
    </source>
</evidence>
<dbReference type="Gene3D" id="3.60.10.10">
    <property type="entry name" value="Endonuclease/exonuclease/phosphatase"/>
    <property type="match status" value="1"/>
</dbReference>
<dbReference type="GO" id="GO:0005737">
    <property type="term" value="C:cytoplasm"/>
    <property type="evidence" value="ECO:0007669"/>
    <property type="project" value="UniProtKB-SubCell"/>
</dbReference>
<evidence type="ECO:0000256" key="10">
    <source>
        <dbReference type="ARBA" id="ARBA00022723"/>
    </source>
</evidence>
<evidence type="ECO:0000256" key="11">
    <source>
        <dbReference type="ARBA" id="ARBA00022737"/>
    </source>
</evidence>
<dbReference type="EC" id="3.1.13.4" evidence="7"/>
<evidence type="ECO:0000256" key="3">
    <source>
        <dbReference type="ARBA" id="ARBA00004123"/>
    </source>
</evidence>
<feature type="domain" description="Endonuclease/exonuclease/phosphatase" evidence="19">
    <location>
        <begin position="216"/>
        <end position="544"/>
    </location>
</feature>
<keyword evidence="14" id="KW-0694">RNA-binding</keyword>
<comment type="similarity">
    <text evidence="5">Belongs to the CCR4/nocturin family.</text>
</comment>
<evidence type="ECO:0000313" key="21">
    <source>
        <dbReference type="Proteomes" id="UP000230069"/>
    </source>
</evidence>
<keyword evidence="10" id="KW-0479">Metal-binding</keyword>
<evidence type="ECO:0000256" key="15">
    <source>
        <dbReference type="ARBA" id="ARBA00023015"/>
    </source>
</evidence>
<dbReference type="STRING" id="218851.A0A2G5EHF7"/>
<reference evidence="20 21" key="1">
    <citation type="submission" date="2017-09" db="EMBL/GenBank/DDBJ databases">
        <title>WGS assembly of Aquilegia coerulea Goldsmith.</title>
        <authorList>
            <person name="Hodges S."/>
            <person name="Kramer E."/>
            <person name="Nordborg M."/>
            <person name="Tomkins J."/>
            <person name="Borevitz J."/>
            <person name="Derieg N."/>
            <person name="Yan J."/>
            <person name="Mihaltcheva S."/>
            <person name="Hayes R.D."/>
            <person name="Rokhsar D."/>
        </authorList>
    </citation>
    <scope>NUCLEOTIDE SEQUENCE [LARGE SCALE GENOMIC DNA]</scope>
    <source>
        <strain evidence="21">cv. Goldsmith</strain>
    </source>
</reference>
<dbReference type="EMBL" id="KZ305025">
    <property type="protein sequence ID" value="PIA55173.1"/>
    <property type="molecule type" value="Genomic_DNA"/>
</dbReference>
<comment type="function">
    <text evidence="18">Acts as a catalytic component of the CCR4-NOT core complex, which in the nucleus seems to be a general transcription factor, and in the cytoplasm the major mRNA deadenylase involved in mRNA turnover.</text>
</comment>
<evidence type="ECO:0000256" key="14">
    <source>
        <dbReference type="ARBA" id="ARBA00022884"/>
    </source>
</evidence>
<dbReference type="PANTHER" id="PTHR12121:SF79">
    <property type="entry name" value="CARBON CATABOLITE REPRESSOR PROTEIN 4 HOMOLOG 1-LIKE ISOFORM X1"/>
    <property type="match status" value="1"/>
</dbReference>
<dbReference type="InterPro" id="IPR005135">
    <property type="entry name" value="Endo/exonuclease/phosphatase"/>
</dbReference>
<keyword evidence="8" id="KW-0963">Cytoplasm</keyword>
<dbReference type="InterPro" id="IPR050410">
    <property type="entry name" value="CCR4/nocturin_mRNA_transcr"/>
</dbReference>
<dbReference type="Proteomes" id="UP000230069">
    <property type="component" value="Unassembled WGS sequence"/>
</dbReference>
<evidence type="ECO:0000256" key="17">
    <source>
        <dbReference type="ARBA" id="ARBA00023242"/>
    </source>
</evidence>
<dbReference type="Pfam" id="PF03372">
    <property type="entry name" value="Exo_endo_phos"/>
    <property type="match status" value="1"/>
</dbReference>
<keyword evidence="9" id="KW-0540">Nuclease</keyword>
<keyword evidence="11" id="KW-0677">Repeat</keyword>
<evidence type="ECO:0000256" key="8">
    <source>
        <dbReference type="ARBA" id="ARBA00022490"/>
    </source>
</evidence>
<evidence type="ECO:0000256" key="12">
    <source>
        <dbReference type="ARBA" id="ARBA00022801"/>
    </source>
</evidence>
<comment type="cofactor">
    <cofactor evidence="2">
        <name>Mg(2+)</name>
        <dbReference type="ChEBI" id="CHEBI:18420"/>
    </cofactor>
</comment>
<dbReference type="AlphaFoldDB" id="A0A2G5EHF7"/>
<keyword evidence="12" id="KW-0378">Hydrolase</keyword>
<gene>
    <name evidence="20" type="ORF">AQUCO_00800124v1</name>
</gene>
<keyword evidence="21" id="KW-1185">Reference proteome</keyword>
<comment type="catalytic activity">
    <reaction evidence="1">
        <text>Exonucleolytic cleavage of poly(A) to 5'-AMP.</text>
        <dbReference type="EC" id="3.1.13.4"/>
    </reaction>
</comment>
<proteinExistence type="inferred from homology"/>
<dbReference type="InterPro" id="IPR036691">
    <property type="entry name" value="Endo/exonu/phosph_ase_sf"/>
</dbReference>
<keyword evidence="16" id="KW-0804">Transcription</keyword>
<evidence type="ECO:0000256" key="5">
    <source>
        <dbReference type="ARBA" id="ARBA00010774"/>
    </source>
</evidence>
<dbReference type="FunFam" id="3.60.10.10:FF:000016">
    <property type="entry name" value="Carbon catabolite repressor protein 4 1"/>
    <property type="match status" value="1"/>
</dbReference>
<dbReference type="GO" id="GO:0004535">
    <property type="term" value="F:poly(A)-specific ribonuclease activity"/>
    <property type="evidence" value="ECO:0007669"/>
    <property type="project" value="UniProtKB-EC"/>
</dbReference>